<dbReference type="AlphaFoldDB" id="A0A4S1XI38"/>
<dbReference type="RefSeq" id="WP_135961925.1">
    <property type="nucleotide sequence ID" value="NZ_SRXT01000001.1"/>
</dbReference>
<proteinExistence type="predicted"/>
<keyword evidence="3" id="KW-1185">Reference proteome</keyword>
<keyword evidence="1" id="KW-1133">Transmembrane helix</keyword>
<keyword evidence="1" id="KW-0472">Membrane</keyword>
<feature type="transmembrane region" description="Helical" evidence="1">
    <location>
        <begin position="79"/>
        <end position="104"/>
    </location>
</feature>
<organism evidence="2 3">
    <name type="scientific">Sphingomonas gei</name>
    <dbReference type="NCBI Taxonomy" id="1395960"/>
    <lineage>
        <taxon>Bacteria</taxon>
        <taxon>Pseudomonadati</taxon>
        <taxon>Pseudomonadota</taxon>
        <taxon>Alphaproteobacteria</taxon>
        <taxon>Sphingomonadales</taxon>
        <taxon>Sphingomonadaceae</taxon>
        <taxon>Sphingomonas</taxon>
    </lineage>
</organism>
<evidence type="ECO:0000256" key="1">
    <source>
        <dbReference type="SAM" id="Phobius"/>
    </source>
</evidence>
<gene>
    <name evidence="2" type="ORF">E5A73_00915</name>
</gene>
<feature type="transmembrane region" description="Helical" evidence="1">
    <location>
        <begin position="44"/>
        <end position="73"/>
    </location>
</feature>
<evidence type="ECO:0000313" key="3">
    <source>
        <dbReference type="Proteomes" id="UP000306147"/>
    </source>
</evidence>
<dbReference type="Proteomes" id="UP000306147">
    <property type="component" value="Unassembled WGS sequence"/>
</dbReference>
<comment type="caution">
    <text evidence="2">The sequence shown here is derived from an EMBL/GenBank/DDBJ whole genome shotgun (WGS) entry which is preliminary data.</text>
</comment>
<accession>A0A4S1XI38</accession>
<dbReference type="EMBL" id="SRXT01000001">
    <property type="protein sequence ID" value="TGX55725.1"/>
    <property type="molecule type" value="Genomic_DNA"/>
</dbReference>
<name>A0A4S1XI38_9SPHN</name>
<keyword evidence="1" id="KW-0812">Transmembrane</keyword>
<reference evidence="2 3" key="1">
    <citation type="submission" date="2019-04" db="EMBL/GenBank/DDBJ databases">
        <title>Sphingomonas psychrotolerans sp. nov., isolated from soil in the Tianshan Mountains, Xinjiang, China.</title>
        <authorList>
            <person name="Luo Y."/>
            <person name="Sheng H."/>
        </authorList>
    </citation>
    <scope>NUCLEOTIDE SEQUENCE [LARGE SCALE GENOMIC DNA]</scope>
    <source>
        <strain evidence="2 3">ZFGT-11</strain>
    </source>
</reference>
<evidence type="ECO:0000313" key="2">
    <source>
        <dbReference type="EMBL" id="TGX55725.1"/>
    </source>
</evidence>
<sequence>MDSDPSSFPAGFAGQGLFLLRGVVALILLVCISSRSNGTVVHGLLIGASALIMAGLCTRWSALAALATIILIADWQTGRLLIAALTLALALTGPGSLSLDARLFGRRNIRLRPRNQDDA</sequence>
<protein>
    <submittedName>
        <fullName evidence="2">Uncharacterized protein</fullName>
    </submittedName>
</protein>
<feature type="transmembrane region" description="Helical" evidence="1">
    <location>
        <begin position="12"/>
        <end position="32"/>
    </location>
</feature>